<comment type="similarity">
    <text evidence="2 7">Belongs to the sodium:solute symporter (SSF) (TC 2.A.21) family.</text>
</comment>
<keyword evidence="5 8" id="KW-1133">Transmembrane helix</keyword>
<dbReference type="Pfam" id="PF00474">
    <property type="entry name" value="SSF"/>
    <property type="match status" value="2"/>
</dbReference>
<feature type="transmembrane region" description="Helical" evidence="8">
    <location>
        <begin position="574"/>
        <end position="592"/>
    </location>
</feature>
<evidence type="ECO:0000256" key="8">
    <source>
        <dbReference type="SAM" id="Phobius"/>
    </source>
</evidence>
<reference evidence="10" key="1">
    <citation type="submission" date="2017-05" db="EMBL/GenBank/DDBJ databases">
        <title>Complete and WGS of Bordetella genogroups.</title>
        <authorList>
            <person name="Spilker T."/>
            <person name="Lipuma J."/>
        </authorList>
    </citation>
    <scope>NUCLEOTIDE SEQUENCE [LARGE SCALE GENOMIC DNA]</scope>
    <source>
        <strain evidence="10">AU8856</strain>
    </source>
</reference>
<dbReference type="Proteomes" id="UP000215767">
    <property type="component" value="Unassembled WGS sequence"/>
</dbReference>
<dbReference type="InterPro" id="IPR001734">
    <property type="entry name" value="Na/solute_symporter"/>
</dbReference>
<dbReference type="PROSITE" id="PS00018">
    <property type="entry name" value="EF_HAND_1"/>
    <property type="match status" value="1"/>
</dbReference>
<evidence type="ECO:0000256" key="2">
    <source>
        <dbReference type="ARBA" id="ARBA00006434"/>
    </source>
</evidence>
<dbReference type="RefSeq" id="WP_094843363.1">
    <property type="nucleotide sequence ID" value="NZ_NEVS01000004.1"/>
</dbReference>
<feature type="transmembrane region" description="Helical" evidence="8">
    <location>
        <begin position="20"/>
        <end position="38"/>
    </location>
</feature>
<keyword evidence="4 8" id="KW-0812">Transmembrane</keyword>
<dbReference type="AlphaFoldDB" id="A0A261UJ94"/>
<sequence>MPFSGKSASELNLRLRRVYVLYAAGFGLLILVLALLEVLGMPRNWIGYIFLLVTFSLYAGIGIVCRTSDPAEYYVAGRRVPAFYNGMATAADWMSVASFIGVAGTLYASGYAGLAYVMGWTGGYVLVALLLAPYLRKFGQYTLPDFLGARYGGNLPRLAGVACAVLCSFTYLVAQIYGVGIITTRMTGISFELGIFLALGGMLVCSFLGGMRAVTWTQVGQFIILIIAYVVPVIWLSIKFTGMAVPQISAGVALEQVARQESRLLDDDAERAVRREWQARADRLDGLLRTLPGSWVAEKARLRDRLAQLNAADAPMLEIRSVERELDAYPSTVEEARTRWYRDRQEFRARAQPPVPAATPYPAVAGNGSPYGTAAPADSPSAAAPVPIDAGREAQGQGSQRANFLALVLCLMLGTAGLPHILMRSYTTPSVGAARRSVCWTLLFILLLYLLAPTLAILVKYVIYTHLVGARYSALPDWVAAWSAISPSLVDVVDVNGDGIVQLGEIHMGADVVVLALPEIGGLPYVVSGLVAAGGLAAALSTADGLLLTLSNALSHDMLYRVVSPRMPAARRVMVSKTLLLVVAFAAAWVAARRPADILIMVSAAFSVAASSFFPALVMGIFWKRANKWGATAGMAVGLAVTFGYMAHSHPWLRELVFGIPPTQPLALWWGIQPVAAGIFGAPAAFLTILIVSLLTPRPDPATEALVDYIRDPRPAAALDAPGASGPSAR</sequence>
<evidence type="ECO:0000313" key="10">
    <source>
        <dbReference type="Proteomes" id="UP000215767"/>
    </source>
</evidence>
<dbReference type="Gene3D" id="1.20.1730.10">
    <property type="entry name" value="Sodium/glucose cotransporter"/>
    <property type="match status" value="2"/>
</dbReference>
<feature type="transmembrane region" description="Helical" evidence="8">
    <location>
        <begin position="219"/>
        <end position="238"/>
    </location>
</feature>
<protein>
    <submittedName>
        <fullName evidence="9">Cation acetate symporter</fullName>
    </submittedName>
</protein>
<evidence type="ECO:0000256" key="3">
    <source>
        <dbReference type="ARBA" id="ARBA00022448"/>
    </source>
</evidence>
<feature type="transmembrane region" description="Helical" evidence="8">
    <location>
        <begin position="155"/>
        <end position="179"/>
    </location>
</feature>
<name>A0A261UJ94_9BORD</name>
<feature type="transmembrane region" description="Helical" evidence="8">
    <location>
        <begin position="598"/>
        <end position="622"/>
    </location>
</feature>
<evidence type="ECO:0000256" key="6">
    <source>
        <dbReference type="ARBA" id="ARBA00023136"/>
    </source>
</evidence>
<feature type="transmembrane region" description="Helical" evidence="8">
    <location>
        <begin position="191"/>
        <end position="213"/>
    </location>
</feature>
<dbReference type="InterPro" id="IPR050277">
    <property type="entry name" value="Sodium:Solute_Symporter"/>
</dbReference>
<proteinExistence type="inferred from homology"/>
<feature type="transmembrane region" description="Helical" evidence="8">
    <location>
        <begin position="667"/>
        <end position="695"/>
    </location>
</feature>
<dbReference type="GO" id="GO:0005886">
    <property type="term" value="C:plasma membrane"/>
    <property type="evidence" value="ECO:0007669"/>
    <property type="project" value="TreeGrafter"/>
</dbReference>
<dbReference type="InterPro" id="IPR019899">
    <property type="entry name" value="Na/solute_symporter_VC_2705"/>
</dbReference>
<dbReference type="OrthoDB" id="9764416at2"/>
<comment type="caution">
    <text evidence="9">The sequence shown here is derived from an EMBL/GenBank/DDBJ whole genome shotgun (WGS) entry which is preliminary data.</text>
</comment>
<dbReference type="GO" id="GO:0022857">
    <property type="term" value="F:transmembrane transporter activity"/>
    <property type="evidence" value="ECO:0007669"/>
    <property type="project" value="InterPro"/>
</dbReference>
<evidence type="ECO:0000256" key="5">
    <source>
        <dbReference type="ARBA" id="ARBA00022989"/>
    </source>
</evidence>
<dbReference type="NCBIfam" id="TIGR03648">
    <property type="entry name" value="Na_symport_lg"/>
    <property type="match status" value="1"/>
</dbReference>
<dbReference type="CDD" id="cd11480">
    <property type="entry name" value="SLC5sbd_u4"/>
    <property type="match status" value="1"/>
</dbReference>
<accession>A0A261UJ94</accession>
<dbReference type="PANTHER" id="PTHR48086:SF5">
    <property type="entry name" value="NA(+):SOLUTE SYMPORTER (SSF FAMILY)"/>
    <property type="match status" value="1"/>
</dbReference>
<dbReference type="PROSITE" id="PS50283">
    <property type="entry name" value="NA_SOLUT_SYMP_3"/>
    <property type="match status" value="1"/>
</dbReference>
<comment type="subcellular location">
    <subcellularLocation>
        <location evidence="1">Membrane</location>
        <topology evidence="1">Multi-pass membrane protein</topology>
    </subcellularLocation>
</comment>
<feature type="transmembrane region" description="Helical" evidence="8">
    <location>
        <begin position="114"/>
        <end position="135"/>
    </location>
</feature>
<evidence type="ECO:0000256" key="7">
    <source>
        <dbReference type="RuleBase" id="RU362091"/>
    </source>
</evidence>
<keyword evidence="10" id="KW-1185">Reference proteome</keyword>
<evidence type="ECO:0000256" key="1">
    <source>
        <dbReference type="ARBA" id="ARBA00004141"/>
    </source>
</evidence>
<organism evidence="9 10">
    <name type="scientific">Bordetella genomosp. 11</name>
    <dbReference type="NCBI Taxonomy" id="1416808"/>
    <lineage>
        <taxon>Bacteria</taxon>
        <taxon>Pseudomonadati</taxon>
        <taxon>Pseudomonadota</taxon>
        <taxon>Betaproteobacteria</taxon>
        <taxon>Burkholderiales</taxon>
        <taxon>Alcaligenaceae</taxon>
        <taxon>Bordetella</taxon>
    </lineage>
</organism>
<dbReference type="PANTHER" id="PTHR48086">
    <property type="entry name" value="SODIUM/PROLINE SYMPORTER-RELATED"/>
    <property type="match status" value="1"/>
</dbReference>
<evidence type="ECO:0000256" key="4">
    <source>
        <dbReference type="ARBA" id="ARBA00022692"/>
    </source>
</evidence>
<feature type="transmembrane region" description="Helical" evidence="8">
    <location>
        <begin position="84"/>
        <end position="107"/>
    </location>
</feature>
<evidence type="ECO:0000313" key="9">
    <source>
        <dbReference type="EMBL" id="OZI61976.1"/>
    </source>
</evidence>
<dbReference type="EMBL" id="NEVS01000004">
    <property type="protein sequence ID" value="OZI61976.1"/>
    <property type="molecule type" value="Genomic_DNA"/>
</dbReference>
<dbReference type="InterPro" id="IPR038377">
    <property type="entry name" value="Na/Glc_symporter_sf"/>
</dbReference>
<dbReference type="InterPro" id="IPR018247">
    <property type="entry name" value="EF_Hand_1_Ca_BS"/>
</dbReference>
<feature type="transmembrane region" description="Helical" evidence="8">
    <location>
        <begin position="629"/>
        <end position="647"/>
    </location>
</feature>
<keyword evidence="3" id="KW-0813">Transport</keyword>
<feature type="transmembrane region" description="Helical" evidence="8">
    <location>
        <begin position="442"/>
        <end position="463"/>
    </location>
</feature>
<gene>
    <name evidence="9" type="ORF">CAL28_22345</name>
</gene>
<feature type="transmembrane region" description="Helical" evidence="8">
    <location>
        <begin position="402"/>
        <end position="422"/>
    </location>
</feature>
<keyword evidence="6 8" id="KW-0472">Membrane</keyword>
<feature type="transmembrane region" description="Helical" evidence="8">
    <location>
        <begin position="45"/>
        <end position="64"/>
    </location>
</feature>